<keyword evidence="2" id="KW-1185">Reference proteome</keyword>
<reference evidence="2" key="1">
    <citation type="journal article" date="2016" name="Nature">
        <title>The genome of the seagrass Zostera marina reveals angiosperm adaptation to the sea.</title>
        <authorList>
            <person name="Olsen J.L."/>
            <person name="Rouze P."/>
            <person name="Verhelst B."/>
            <person name="Lin Y.-C."/>
            <person name="Bayer T."/>
            <person name="Collen J."/>
            <person name="Dattolo E."/>
            <person name="De Paoli E."/>
            <person name="Dittami S."/>
            <person name="Maumus F."/>
            <person name="Michel G."/>
            <person name="Kersting A."/>
            <person name="Lauritano C."/>
            <person name="Lohaus R."/>
            <person name="Toepel M."/>
            <person name="Tonon T."/>
            <person name="Vanneste K."/>
            <person name="Amirebrahimi M."/>
            <person name="Brakel J."/>
            <person name="Bostroem C."/>
            <person name="Chovatia M."/>
            <person name="Grimwood J."/>
            <person name="Jenkins J.W."/>
            <person name="Jueterbock A."/>
            <person name="Mraz A."/>
            <person name="Stam W.T."/>
            <person name="Tice H."/>
            <person name="Bornberg-Bauer E."/>
            <person name="Green P.J."/>
            <person name="Pearson G.A."/>
            <person name="Procaccini G."/>
            <person name="Duarte C.M."/>
            <person name="Schmutz J."/>
            <person name="Reusch T.B.H."/>
            <person name="Van de Peer Y."/>
        </authorList>
    </citation>
    <scope>NUCLEOTIDE SEQUENCE [LARGE SCALE GENOMIC DNA]</scope>
    <source>
        <strain evidence="2">cv. Finnish</strain>
    </source>
</reference>
<dbReference type="OMA" id="MDVEKQW"/>
<gene>
    <name evidence="1" type="ORF">ZOSMA_11G00350</name>
</gene>
<evidence type="ECO:0008006" key="3">
    <source>
        <dbReference type="Google" id="ProtNLM"/>
    </source>
</evidence>
<dbReference type="STRING" id="29655.A0A0K9Q1H3"/>
<evidence type="ECO:0000313" key="2">
    <source>
        <dbReference type="Proteomes" id="UP000036987"/>
    </source>
</evidence>
<protein>
    <recommendedName>
        <fullName evidence="3">Methionyl-tRNA synthetase</fullName>
    </recommendedName>
</protein>
<dbReference type="Proteomes" id="UP000036987">
    <property type="component" value="Unassembled WGS sequence"/>
</dbReference>
<dbReference type="OrthoDB" id="610577at2759"/>
<organism evidence="1 2">
    <name type="scientific">Zostera marina</name>
    <name type="common">Eelgrass</name>
    <dbReference type="NCBI Taxonomy" id="29655"/>
    <lineage>
        <taxon>Eukaryota</taxon>
        <taxon>Viridiplantae</taxon>
        <taxon>Streptophyta</taxon>
        <taxon>Embryophyta</taxon>
        <taxon>Tracheophyta</taxon>
        <taxon>Spermatophyta</taxon>
        <taxon>Magnoliopsida</taxon>
        <taxon>Liliopsida</taxon>
        <taxon>Zosteraceae</taxon>
        <taxon>Zostera</taxon>
    </lineage>
</organism>
<name>A0A0K9Q1H3_ZOSMR</name>
<evidence type="ECO:0000313" key="1">
    <source>
        <dbReference type="EMBL" id="KMZ75014.1"/>
    </source>
</evidence>
<dbReference type="EMBL" id="LFYR01000216">
    <property type="protein sequence ID" value="KMZ75014.1"/>
    <property type="molecule type" value="Genomic_DNA"/>
</dbReference>
<accession>A0A0K9Q1H3</accession>
<proteinExistence type="predicted"/>
<sequence>MCIVFLCDSEERVLGTKHATGNCPYCGGAVMLTDVESQLRLCFLPLRFKTKRRYSCTRCSRRLVLYP</sequence>
<dbReference type="AlphaFoldDB" id="A0A0K9Q1H3"/>
<dbReference type="PANTHER" id="PTHR33320">
    <property type="entry name" value="METHIONYL-TRNA SYNTHETASE"/>
    <property type="match status" value="1"/>
</dbReference>
<dbReference type="PANTHER" id="PTHR33320:SF30">
    <property type="entry name" value="OS04G0606200 PROTEIN"/>
    <property type="match status" value="1"/>
</dbReference>
<comment type="caution">
    <text evidence="1">The sequence shown here is derived from an EMBL/GenBank/DDBJ whole genome shotgun (WGS) entry which is preliminary data.</text>
</comment>